<dbReference type="InterPro" id="IPR000086">
    <property type="entry name" value="NUDIX_hydrolase_dom"/>
</dbReference>
<evidence type="ECO:0000259" key="5">
    <source>
        <dbReference type="PROSITE" id="PS51462"/>
    </source>
</evidence>
<sequence length="149" mass="16861">MSWSPRTTVASVVERDGRFLIVEETTRNGQVVFNQPAGHLDEGESLIDAVIRETREETAWGFEPEGLLGIYRWQVPPNGDTYLRYCFFGKCSDHTPDQPLDDGIIQAVWLSREELAARGSQLRSPMVLRCIDDYLDGKNYPLSILNDLG</sequence>
<accession>A0A1T2KS47</accession>
<comment type="subunit">
    <text evidence="2 4">Monomer.</text>
</comment>
<comment type="caution">
    <text evidence="6">The sequence shown here is derived from an EMBL/GenBank/DDBJ whole genome shotgun (WGS) entry which is preliminary data.</text>
</comment>
<gene>
    <name evidence="4" type="primary">nudJ</name>
    <name evidence="6" type="ORF">BOW51_10840</name>
</gene>
<proteinExistence type="inferred from homology"/>
<dbReference type="Gene3D" id="3.90.79.10">
    <property type="entry name" value="Nucleoside Triphosphate Pyrophosphohydrolase"/>
    <property type="match status" value="1"/>
</dbReference>
<comment type="similarity">
    <text evidence="1 4">Belongs to the Nudix hydrolase family. NudJ subfamily.</text>
</comment>
<dbReference type="Pfam" id="PF00293">
    <property type="entry name" value="NUDIX"/>
    <property type="match status" value="1"/>
</dbReference>
<dbReference type="Proteomes" id="UP000190896">
    <property type="component" value="Unassembled WGS sequence"/>
</dbReference>
<evidence type="ECO:0000256" key="2">
    <source>
        <dbReference type="ARBA" id="ARBA00011245"/>
    </source>
</evidence>
<dbReference type="PANTHER" id="PTHR43222:SF11">
    <property type="entry name" value="PHOSPHATASE NUDJ"/>
    <property type="match status" value="1"/>
</dbReference>
<dbReference type="EC" id="3.6.1.-" evidence="4"/>
<dbReference type="InterPro" id="IPR033713">
    <property type="entry name" value="NudJ"/>
</dbReference>
<dbReference type="InterPro" id="IPR015797">
    <property type="entry name" value="NUDIX_hydrolase-like_dom_sf"/>
</dbReference>
<dbReference type="EMBL" id="MPRJ01000083">
    <property type="protein sequence ID" value="OOZ35688.1"/>
    <property type="molecule type" value="Genomic_DNA"/>
</dbReference>
<dbReference type="GO" id="GO:0017110">
    <property type="term" value="F:nucleoside diphosphate phosphatase activity"/>
    <property type="evidence" value="ECO:0007669"/>
    <property type="project" value="InterPro"/>
</dbReference>
<evidence type="ECO:0000256" key="1">
    <source>
        <dbReference type="ARBA" id="ARBA00007608"/>
    </source>
</evidence>
<evidence type="ECO:0000256" key="4">
    <source>
        <dbReference type="RuleBase" id="RU364043"/>
    </source>
</evidence>
<dbReference type="OrthoDB" id="8594221at2"/>
<protein>
    <recommendedName>
        <fullName evidence="3 4">Phosphatase NudJ</fullName>
        <ecNumber evidence="4">3.6.1.-</ecNumber>
    </recommendedName>
</protein>
<organism evidence="6 7">
    <name type="scientific">Solemya velesiana gill symbiont</name>
    <dbReference type="NCBI Taxonomy" id="1918948"/>
    <lineage>
        <taxon>Bacteria</taxon>
        <taxon>Pseudomonadati</taxon>
        <taxon>Pseudomonadota</taxon>
        <taxon>Gammaproteobacteria</taxon>
        <taxon>sulfur-oxidizing symbionts</taxon>
    </lineage>
</organism>
<evidence type="ECO:0000313" key="6">
    <source>
        <dbReference type="EMBL" id="OOZ35688.1"/>
    </source>
</evidence>
<keyword evidence="4" id="KW-0460">Magnesium</keyword>
<reference evidence="6 7" key="1">
    <citation type="submission" date="2016-11" db="EMBL/GenBank/DDBJ databases">
        <title>Mixed transmission modes and dynamic genome evolution in an obligate animal-bacterial symbiosis.</title>
        <authorList>
            <person name="Russell S.L."/>
            <person name="Corbett-Detig R.B."/>
            <person name="Cavanaugh C.M."/>
        </authorList>
    </citation>
    <scope>NUCLEOTIDE SEQUENCE [LARGE SCALE GENOMIC DNA]</scope>
    <source>
        <strain evidence="6">Se-Cadez</strain>
    </source>
</reference>
<dbReference type="RefSeq" id="WP_078488030.1">
    <property type="nucleotide sequence ID" value="NZ_MPRJ01000083.1"/>
</dbReference>
<dbReference type="SUPFAM" id="SSF55811">
    <property type="entry name" value="Nudix"/>
    <property type="match status" value="1"/>
</dbReference>
<dbReference type="AlphaFoldDB" id="A0A1T2KS47"/>
<keyword evidence="7" id="KW-1185">Reference proteome</keyword>
<dbReference type="GO" id="GO:0004787">
    <property type="term" value="F:thiamine diphosphate phosphatase activity"/>
    <property type="evidence" value="ECO:0007669"/>
    <property type="project" value="InterPro"/>
</dbReference>
<dbReference type="PANTHER" id="PTHR43222">
    <property type="entry name" value="NUDIX HYDROLASE 23"/>
    <property type="match status" value="1"/>
</dbReference>
<dbReference type="GO" id="GO:0017111">
    <property type="term" value="F:ribonucleoside triphosphate phosphatase activity"/>
    <property type="evidence" value="ECO:0007669"/>
    <property type="project" value="InterPro"/>
</dbReference>
<keyword evidence="4 6" id="KW-0378">Hydrolase</keyword>
<evidence type="ECO:0000256" key="3">
    <source>
        <dbReference type="ARBA" id="ARBA00015552"/>
    </source>
</evidence>
<comment type="cofactor">
    <cofactor evidence="4">
        <name>Mg(2+)</name>
        <dbReference type="ChEBI" id="CHEBI:18420"/>
    </cofactor>
</comment>
<name>A0A1T2KS47_9GAMM</name>
<feature type="domain" description="Nudix hydrolase" evidence="5">
    <location>
        <begin position="4"/>
        <end position="135"/>
    </location>
</feature>
<dbReference type="PROSITE" id="PS51462">
    <property type="entry name" value="NUDIX"/>
    <property type="match status" value="1"/>
</dbReference>
<evidence type="ECO:0000313" key="7">
    <source>
        <dbReference type="Proteomes" id="UP000190896"/>
    </source>
</evidence>
<dbReference type="CDD" id="cd03675">
    <property type="entry name" value="NUDIX_Hydrolase"/>
    <property type="match status" value="1"/>
</dbReference>